<dbReference type="InterPro" id="IPR050465">
    <property type="entry name" value="UPF0194_transport"/>
</dbReference>
<keyword evidence="2 3" id="KW-0175">Coiled coil</keyword>
<dbReference type="NCBIfam" id="TIGR02971">
    <property type="entry name" value="heterocyst_DevB"/>
    <property type="match status" value="1"/>
</dbReference>
<accession>A0A2T1C3Y5</accession>
<dbReference type="PANTHER" id="PTHR32347">
    <property type="entry name" value="EFFLUX SYSTEM COMPONENT YKNX-RELATED"/>
    <property type="match status" value="1"/>
</dbReference>
<reference evidence="4 5" key="1">
    <citation type="submission" date="2018-02" db="EMBL/GenBank/DDBJ databases">
        <authorList>
            <person name="Cohen D.B."/>
            <person name="Kent A.D."/>
        </authorList>
    </citation>
    <scope>NUCLEOTIDE SEQUENCE [LARGE SCALE GENOMIC DNA]</scope>
    <source>
        <strain evidence="4 5">CCAP 1448/3</strain>
    </source>
</reference>
<dbReference type="EMBL" id="PVWJ01000044">
    <property type="protein sequence ID" value="PSB02966.1"/>
    <property type="molecule type" value="Genomic_DNA"/>
</dbReference>
<evidence type="ECO:0000313" key="5">
    <source>
        <dbReference type="Proteomes" id="UP000238762"/>
    </source>
</evidence>
<evidence type="ECO:0000256" key="3">
    <source>
        <dbReference type="SAM" id="Coils"/>
    </source>
</evidence>
<sequence length="633" mass="68430">MGEDRLQDGHQPRLVKLKEISSRIPKLPTAVVVGGTIAILGLTVYAFNQIKQASQPQPTETPIVTPVETAVSAIGRLEPEGEVITVAAPTSVQESKLARLLVEEGDTVSAGQLIAVLDNTDKLSAALDKAQADVKIAEADYADAQIGGKPGDIAAQEAKVASSRVELRGQTGIDLATINRLEAQLAGEDRSQRAGIARLQAELTGDNTSQSAAIARLQAELVGESKAQSARINSLLAQLSGEKKTKTATLARLKAELAGESKSQQATIDRLQNEITGEAQAQQATIERIKAQVSNAEVEVRRYRNLYREGAISASRLDSKELEFKTFQEQLAEATANRRKTITSLEKQVQETQANRSKTITTLEQQIQETEANRNQNITSLEQQIQEALANRNKTLASLEQQIKETSANRSKSNNTIAKQIEEAQANRDRTISTLQQEINEAQANRRKNTGTLQQDIQGNQGTLDAIRNPRATDVQIARAKLQSAIANYKQSKADLDAAYVRSPINGRVFKINTRAGEKVNERTGESSNDDGIVQIGQTERMVVTAEVYESDIEKVKLGQKATIVSDGKAFIGELTGKVSQIGLEIGKKDVLSTDPAADVDARVVEVKIALSEADSQKVAGLTNSKVVVKILL</sequence>
<dbReference type="Proteomes" id="UP000238762">
    <property type="component" value="Unassembled WGS sequence"/>
</dbReference>
<proteinExistence type="predicted"/>
<dbReference type="InterPro" id="IPR014315">
    <property type="entry name" value="ABC_heterocyst_DevB"/>
</dbReference>
<dbReference type="OrthoDB" id="264111at2"/>
<comment type="subcellular location">
    <subcellularLocation>
        <location evidence="1">Cell envelope</location>
    </subcellularLocation>
</comment>
<protein>
    <submittedName>
        <fullName evidence="4">Uncharacterized protein</fullName>
    </submittedName>
</protein>
<dbReference type="RefSeq" id="WP_106288618.1">
    <property type="nucleotide sequence ID" value="NZ_CAWNTC010000030.1"/>
</dbReference>
<dbReference type="AlphaFoldDB" id="A0A2T1C3Y5"/>
<keyword evidence="5" id="KW-1185">Reference proteome</keyword>
<dbReference type="Gene3D" id="1.10.287.470">
    <property type="entry name" value="Helix hairpin bin"/>
    <property type="match status" value="1"/>
</dbReference>
<dbReference type="SUPFAM" id="SSF111369">
    <property type="entry name" value="HlyD-like secretion proteins"/>
    <property type="match status" value="1"/>
</dbReference>
<evidence type="ECO:0000256" key="1">
    <source>
        <dbReference type="ARBA" id="ARBA00004196"/>
    </source>
</evidence>
<evidence type="ECO:0000256" key="2">
    <source>
        <dbReference type="ARBA" id="ARBA00023054"/>
    </source>
</evidence>
<dbReference type="Gene3D" id="2.40.30.170">
    <property type="match status" value="1"/>
</dbReference>
<dbReference type="GO" id="GO:0030313">
    <property type="term" value="C:cell envelope"/>
    <property type="evidence" value="ECO:0007669"/>
    <property type="project" value="UniProtKB-SubCell"/>
</dbReference>
<feature type="coiled-coil region" evidence="3">
    <location>
        <begin position="236"/>
        <end position="337"/>
    </location>
</feature>
<evidence type="ECO:0000313" key="4">
    <source>
        <dbReference type="EMBL" id="PSB02966.1"/>
    </source>
</evidence>
<feature type="coiled-coil region" evidence="3">
    <location>
        <begin position="371"/>
        <end position="441"/>
    </location>
</feature>
<dbReference type="Gene3D" id="2.40.50.100">
    <property type="match status" value="1"/>
</dbReference>
<comment type="caution">
    <text evidence="4">The sequence shown here is derived from an EMBL/GenBank/DDBJ whole genome shotgun (WGS) entry which is preliminary data.</text>
</comment>
<dbReference type="PANTHER" id="PTHR32347:SF27">
    <property type="entry name" value="RND EFFLUX PUMP MEMBRANE FUSION PROTEIN BARREL-SANDWICH DOMAIN-CONTAINING PROTEIN"/>
    <property type="match status" value="1"/>
</dbReference>
<reference evidence="4 5" key="2">
    <citation type="submission" date="2018-03" db="EMBL/GenBank/DDBJ databases">
        <title>The ancient ancestry and fast evolution of plastids.</title>
        <authorList>
            <person name="Moore K.R."/>
            <person name="Magnabosco C."/>
            <person name="Momper L."/>
            <person name="Gold D.A."/>
            <person name="Bosak T."/>
            <person name="Fournier G.P."/>
        </authorList>
    </citation>
    <scope>NUCLEOTIDE SEQUENCE [LARGE SCALE GENOMIC DNA]</scope>
    <source>
        <strain evidence="4 5">CCAP 1448/3</strain>
    </source>
</reference>
<name>A0A2T1C3Y5_9CYAN</name>
<organism evidence="4 5">
    <name type="scientific">Merismopedia glauca CCAP 1448/3</name>
    <dbReference type="NCBI Taxonomy" id="1296344"/>
    <lineage>
        <taxon>Bacteria</taxon>
        <taxon>Bacillati</taxon>
        <taxon>Cyanobacteriota</taxon>
        <taxon>Cyanophyceae</taxon>
        <taxon>Synechococcales</taxon>
        <taxon>Merismopediaceae</taxon>
        <taxon>Merismopedia</taxon>
    </lineage>
</organism>
<gene>
    <name evidence="4" type="ORF">C7B64_10580</name>
</gene>